<sequence length="219" mass="23997">MRVRQARGTAVASGSVASGAGNVAEQKLALAHRALLQTRGLQFDFHTIKRPDPPDWLTALLRGLAEFAPLFKYVFWGGLAVGLALIVWLFARELLASRFARRKAAAPPADWRPEPGKARALLEDADRLAADGRFDEAIHLLLFRSIDDITGRRPGLVRPALTSRDIARLDSMPGAARGAFGRIAEAVERSFFGGRPVGPDDFALCRREYEAFAFSEGWA</sequence>
<keyword evidence="1" id="KW-1133">Transmembrane helix</keyword>
<dbReference type="AlphaFoldDB" id="A0A328AZ03"/>
<keyword evidence="1" id="KW-0812">Transmembrane</keyword>
<name>A0A328AZ03_9CAUL</name>
<evidence type="ECO:0000259" key="2">
    <source>
        <dbReference type="Pfam" id="PF13559"/>
    </source>
</evidence>
<dbReference type="Pfam" id="PF13559">
    <property type="entry name" value="DUF4129"/>
    <property type="match status" value="1"/>
</dbReference>
<evidence type="ECO:0000313" key="4">
    <source>
        <dbReference type="Proteomes" id="UP000249842"/>
    </source>
</evidence>
<dbReference type="OrthoDB" id="8478645at2"/>
<reference evidence="4" key="1">
    <citation type="submission" date="2018-05" db="EMBL/GenBank/DDBJ databases">
        <authorList>
            <person name="Li X."/>
        </authorList>
    </citation>
    <scope>NUCLEOTIDE SEQUENCE [LARGE SCALE GENOMIC DNA]</scope>
    <source>
        <strain evidence="4">HKS-05</strain>
    </source>
</reference>
<gene>
    <name evidence="3" type="ORF">DJ021_11420</name>
</gene>
<evidence type="ECO:0000256" key="1">
    <source>
        <dbReference type="SAM" id="Phobius"/>
    </source>
</evidence>
<keyword evidence="1" id="KW-0472">Membrane</keyword>
<protein>
    <recommendedName>
        <fullName evidence="2">Protein-glutamine gamma-glutamyltransferase-like C-terminal domain-containing protein</fullName>
    </recommendedName>
</protein>
<feature type="transmembrane region" description="Helical" evidence="1">
    <location>
        <begin position="73"/>
        <end position="91"/>
    </location>
</feature>
<comment type="caution">
    <text evidence="3">The sequence shown here is derived from an EMBL/GenBank/DDBJ whole genome shotgun (WGS) entry which is preliminary data.</text>
</comment>
<keyword evidence="4" id="KW-1185">Reference proteome</keyword>
<accession>A0A328AZ03</accession>
<evidence type="ECO:0000313" key="3">
    <source>
        <dbReference type="EMBL" id="RAK60372.1"/>
    </source>
</evidence>
<feature type="domain" description="Protein-glutamine gamma-glutamyltransferase-like C-terminal" evidence="2">
    <location>
        <begin position="158"/>
        <end position="210"/>
    </location>
</feature>
<dbReference type="EMBL" id="QFYP01000001">
    <property type="protein sequence ID" value="RAK60372.1"/>
    <property type="molecule type" value="Genomic_DNA"/>
</dbReference>
<proteinExistence type="predicted"/>
<organism evidence="3 4">
    <name type="scientific">Phenylobacterium hankyongense</name>
    <dbReference type="NCBI Taxonomy" id="1813876"/>
    <lineage>
        <taxon>Bacteria</taxon>
        <taxon>Pseudomonadati</taxon>
        <taxon>Pseudomonadota</taxon>
        <taxon>Alphaproteobacteria</taxon>
        <taxon>Caulobacterales</taxon>
        <taxon>Caulobacteraceae</taxon>
        <taxon>Phenylobacterium</taxon>
    </lineage>
</organism>
<dbReference type="Proteomes" id="UP000249842">
    <property type="component" value="Unassembled WGS sequence"/>
</dbReference>
<dbReference type="InterPro" id="IPR025403">
    <property type="entry name" value="TgpA-like_C"/>
</dbReference>